<accession>A0A366JT58</accession>
<dbReference type="AlphaFoldDB" id="A0A366JT58"/>
<dbReference type="EMBL" id="QNSF01000010">
    <property type="protein sequence ID" value="RBP90115.1"/>
    <property type="molecule type" value="Genomic_DNA"/>
</dbReference>
<feature type="region of interest" description="Disordered" evidence="1">
    <location>
        <begin position="1"/>
        <end position="46"/>
    </location>
</feature>
<evidence type="ECO:0000313" key="2">
    <source>
        <dbReference type="EMBL" id="RBP90115.1"/>
    </source>
</evidence>
<keyword evidence="3" id="KW-1185">Reference proteome</keyword>
<feature type="compositionally biased region" description="Basic and acidic residues" evidence="1">
    <location>
        <begin position="21"/>
        <end position="46"/>
    </location>
</feature>
<evidence type="ECO:0000313" key="3">
    <source>
        <dbReference type="Proteomes" id="UP000252731"/>
    </source>
</evidence>
<dbReference type="Proteomes" id="UP000252731">
    <property type="component" value="Unassembled WGS sequence"/>
</dbReference>
<dbReference type="RefSeq" id="WP_166672532.1">
    <property type="nucleotide sequence ID" value="NZ_QNSF01000010.1"/>
</dbReference>
<gene>
    <name evidence="2" type="ORF">DFO70_110222</name>
</gene>
<protein>
    <submittedName>
        <fullName evidence="2">Uncharacterized protein</fullName>
    </submittedName>
</protein>
<comment type="caution">
    <text evidence="2">The sequence shown here is derived from an EMBL/GenBank/DDBJ whole genome shotgun (WGS) entry which is preliminary data.</text>
</comment>
<sequence>MEKNKKNQKNQSNHKNNALPKDTEFADDRENGLERVALKAQRDNTK</sequence>
<proteinExistence type="predicted"/>
<name>A0A366JT58_CYTFI</name>
<organism evidence="2 3">
    <name type="scientific">Cytobacillus firmus</name>
    <name type="common">Bacillus firmus</name>
    <dbReference type="NCBI Taxonomy" id="1399"/>
    <lineage>
        <taxon>Bacteria</taxon>
        <taxon>Bacillati</taxon>
        <taxon>Bacillota</taxon>
        <taxon>Bacilli</taxon>
        <taxon>Bacillales</taxon>
        <taxon>Bacillaceae</taxon>
        <taxon>Cytobacillus</taxon>
    </lineage>
</organism>
<reference evidence="2 3" key="1">
    <citation type="submission" date="2018-06" db="EMBL/GenBank/DDBJ databases">
        <title>Freshwater and sediment microbial communities from various areas in North America, analyzing microbe dynamics in response to fracking.</title>
        <authorList>
            <person name="Lamendella R."/>
        </authorList>
    </citation>
    <scope>NUCLEOTIDE SEQUENCE [LARGE SCALE GENOMIC DNA]</scope>
    <source>
        <strain evidence="2 3">14_TX</strain>
    </source>
</reference>
<evidence type="ECO:0000256" key="1">
    <source>
        <dbReference type="SAM" id="MobiDB-lite"/>
    </source>
</evidence>